<dbReference type="PROSITE" id="PS51900">
    <property type="entry name" value="CB"/>
    <property type="match status" value="1"/>
</dbReference>
<proteinExistence type="inferred from homology"/>
<dbReference type="InterPro" id="IPR013762">
    <property type="entry name" value="Integrase-like_cat_sf"/>
</dbReference>
<dbReference type="CDD" id="cd01189">
    <property type="entry name" value="INT_ICEBs1_C_like"/>
    <property type="match status" value="1"/>
</dbReference>
<dbReference type="PROSITE" id="PS51898">
    <property type="entry name" value="TYR_RECOMBINASE"/>
    <property type="match status" value="1"/>
</dbReference>
<name>A0AAW3MEL3_9BACL</name>
<dbReference type="RefSeq" id="WP_058713234.1">
    <property type="nucleotide sequence ID" value="NZ_LDQV01000012.1"/>
</dbReference>
<keyword evidence="3" id="KW-0233">DNA recombination</keyword>
<dbReference type="Proteomes" id="UP000072605">
    <property type="component" value="Unassembled WGS sequence"/>
</dbReference>
<keyword evidence="2 4" id="KW-0238">DNA-binding</keyword>
<reference evidence="7 8" key="1">
    <citation type="journal article" date="2016" name="Front. Microbiol.">
        <title>Genomic Resource of Rice Seed Associated Bacteria.</title>
        <authorList>
            <person name="Midha S."/>
            <person name="Bansal K."/>
            <person name="Sharma S."/>
            <person name="Kumar N."/>
            <person name="Patil P.P."/>
            <person name="Chaudhry V."/>
            <person name="Patil P.B."/>
        </authorList>
    </citation>
    <scope>NUCLEOTIDE SEQUENCE [LARGE SCALE GENOMIC DNA]</scope>
    <source>
        <strain evidence="7 8">RSA11</strain>
    </source>
</reference>
<evidence type="ECO:0000256" key="2">
    <source>
        <dbReference type="ARBA" id="ARBA00023125"/>
    </source>
</evidence>
<evidence type="ECO:0000259" key="5">
    <source>
        <dbReference type="PROSITE" id="PS51898"/>
    </source>
</evidence>
<dbReference type="Gene3D" id="1.10.443.10">
    <property type="entry name" value="Intergrase catalytic core"/>
    <property type="match status" value="1"/>
</dbReference>
<dbReference type="PANTHER" id="PTHR30349:SF64">
    <property type="entry name" value="PROPHAGE INTEGRASE INTD-RELATED"/>
    <property type="match status" value="1"/>
</dbReference>
<gene>
    <name evidence="7" type="ORF">RSA11_04575</name>
</gene>
<dbReference type="InterPro" id="IPR050090">
    <property type="entry name" value="Tyrosine_recombinase_XerCD"/>
</dbReference>
<accession>A0AAW3MEL3</accession>
<sequence length="371" mass="43734">MHYTIKKLDNGKYWTRLSLTDKDGVRHQPSKTKDTQRELKKWAQDMIRKNEDGLLGKKNGSIELVIAEYFEAQEGILKESTLYTRRYAFRTFSDAFARRSFDSLTRKELTTWADRSARERGLKTNTRNNLARNINALLKYAQEQGYLHDKDVRIDLRRVNKEREKTLWTIEDIQHFETVYKDDPAAKMYIIVAHTGMRSNEVRSLGWEHIDFKNGLIRIERQATQSKKAGRKTWTTLKSGHSRVVPMSDHLRKFLERWRFEQRAWLHEYGGQNEQDLVVTLKYGSYIYDKMTTYPFREMARRANLPEITLHTLRHTYATLLIQQGLPLTGIQNLLGHRSLATTVENYLHVTDEMKDRARSLLDDMFADKNA</sequence>
<dbReference type="EMBL" id="LDQV01000012">
    <property type="protein sequence ID" value="KTR27937.1"/>
    <property type="molecule type" value="Genomic_DNA"/>
</dbReference>
<evidence type="ECO:0000256" key="1">
    <source>
        <dbReference type="ARBA" id="ARBA00008857"/>
    </source>
</evidence>
<dbReference type="GO" id="GO:0003677">
    <property type="term" value="F:DNA binding"/>
    <property type="evidence" value="ECO:0007669"/>
    <property type="project" value="UniProtKB-UniRule"/>
</dbReference>
<evidence type="ECO:0000313" key="8">
    <source>
        <dbReference type="Proteomes" id="UP000072605"/>
    </source>
</evidence>
<dbReference type="SUPFAM" id="SSF56349">
    <property type="entry name" value="DNA breaking-rejoining enzymes"/>
    <property type="match status" value="1"/>
</dbReference>
<evidence type="ECO:0000313" key="7">
    <source>
        <dbReference type="EMBL" id="KTR27937.1"/>
    </source>
</evidence>
<organism evidence="7 8">
    <name type="scientific">Exiguobacterium indicum</name>
    <dbReference type="NCBI Taxonomy" id="296995"/>
    <lineage>
        <taxon>Bacteria</taxon>
        <taxon>Bacillati</taxon>
        <taxon>Bacillota</taxon>
        <taxon>Bacilli</taxon>
        <taxon>Bacillales</taxon>
        <taxon>Bacillales Family XII. Incertae Sedis</taxon>
        <taxon>Exiguobacterium</taxon>
    </lineage>
</organism>
<evidence type="ECO:0008006" key="9">
    <source>
        <dbReference type="Google" id="ProtNLM"/>
    </source>
</evidence>
<dbReference type="Gene3D" id="1.10.150.130">
    <property type="match status" value="1"/>
</dbReference>
<feature type="domain" description="Tyr recombinase" evidence="5">
    <location>
        <begin position="163"/>
        <end position="360"/>
    </location>
</feature>
<dbReference type="InterPro" id="IPR044068">
    <property type="entry name" value="CB"/>
</dbReference>
<evidence type="ECO:0000256" key="3">
    <source>
        <dbReference type="ARBA" id="ARBA00023172"/>
    </source>
</evidence>
<dbReference type="PANTHER" id="PTHR30349">
    <property type="entry name" value="PHAGE INTEGRASE-RELATED"/>
    <property type="match status" value="1"/>
</dbReference>
<dbReference type="InterPro" id="IPR002104">
    <property type="entry name" value="Integrase_catalytic"/>
</dbReference>
<dbReference type="InterPro" id="IPR010998">
    <property type="entry name" value="Integrase_recombinase_N"/>
</dbReference>
<feature type="domain" description="Core-binding (CB)" evidence="6">
    <location>
        <begin position="60"/>
        <end position="142"/>
    </location>
</feature>
<dbReference type="InterPro" id="IPR011010">
    <property type="entry name" value="DNA_brk_join_enz"/>
</dbReference>
<comment type="similarity">
    <text evidence="1">Belongs to the 'phage' integrase family.</text>
</comment>
<evidence type="ECO:0000259" key="6">
    <source>
        <dbReference type="PROSITE" id="PS51900"/>
    </source>
</evidence>
<comment type="caution">
    <text evidence="7">The sequence shown here is derived from an EMBL/GenBank/DDBJ whole genome shotgun (WGS) entry which is preliminary data.</text>
</comment>
<protein>
    <recommendedName>
        <fullName evidence="9">Site-specific integrase</fullName>
    </recommendedName>
</protein>
<dbReference type="GO" id="GO:0006310">
    <property type="term" value="P:DNA recombination"/>
    <property type="evidence" value="ECO:0007669"/>
    <property type="project" value="UniProtKB-KW"/>
</dbReference>
<dbReference type="GO" id="GO:0015074">
    <property type="term" value="P:DNA integration"/>
    <property type="evidence" value="ECO:0007669"/>
    <property type="project" value="InterPro"/>
</dbReference>
<evidence type="ECO:0000256" key="4">
    <source>
        <dbReference type="PROSITE-ProRule" id="PRU01248"/>
    </source>
</evidence>
<dbReference type="Pfam" id="PF00589">
    <property type="entry name" value="Phage_integrase"/>
    <property type="match status" value="1"/>
</dbReference>
<dbReference type="AlphaFoldDB" id="A0AAW3MEL3"/>